<comment type="caution">
    <text evidence="2">The sequence shown here is derived from an EMBL/GenBank/DDBJ whole genome shotgun (WGS) entry which is preliminary data.</text>
</comment>
<feature type="compositionally biased region" description="Polar residues" evidence="1">
    <location>
        <begin position="35"/>
        <end position="52"/>
    </location>
</feature>
<accession>A0AAP0EQI9</accession>
<dbReference type="AlphaFoldDB" id="A0AAP0EQI9"/>
<feature type="compositionally biased region" description="Basic and acidic residues" evidence="1">
    <location>
        <begin position="66"/>
        <end position="91"/>
    </location>
</feature>
<sequence length="117" mass="13349">MQNERPNKKTNHNEEDQQNIGTFPTHDQDPKKSQPVMSRTTNNGAPNPTNRTAALALVKPISDSEPLERQHRVDPMNHQRPRYHDVRARDSTTLDGEIEARIAGDLDGFVGEKRREE</sequence>
<reference evidence="2 3" key="1">
    <citation type="submission" date="2024-01" db="EMBL/GenBank/DDBJ databases">
        <title>Genome assemblies of Stephania.</title>
        <authorList>
            <person name="Yang L."/>
        </authorList>
    </citation>
    <scope>NUCLEOTIDE SEQUENCE [LARGE SCALE GENOMIC DNA]</scope>
    <source>
        <strain evidence="2">QJT</strain>
        <tissue evidence="2">Leaf</tissue>
    </source>
</reference>
<dbReference type="Proteomes" id="UP001417504">
    <property type="component" value="Unassembled WGS sequence"/>
</dbReference>
<feature type="region of interest" description="Disordered" evidence="1">
    <location>
        <begin position="1"/>
        <end position="91"/>
    </location>
</feature>
<evidence type="ECO:0000256" key="1">
    <source>
        <dbReference type="SAM" id="MobiDB-lite"/>
    </source>
</evidence>
<proteinExistence type="predicted"/>
<gene>
    <name evidence="2" type="ORF">Sjap_023061</name>
</gene>
<organism evidence="2 3">
    <name type="scientific">Stephania japonica</name>
    <dbReference type="NCBI Taxonomy" id="461633"/>
    <lineage>
        <taxon>Eukaryota</taxon>
        <taxon>Viridiplantae</taxon>
        <taxon>Streptophyta</taxon>
        <taxon>Embryophyta</taxon>
        <taxon>Tracheophyta</taxon>
        <taxon>Spermatophyta</taxon>
        <taxon>Magnoliopsida</taxon>
        <taxon>Ranunculales</taxon>
        <taxon>Menispermaceae</taxon>
        <taxon>Menispermoideae</taxon>
        <taxon>Cissampelideae</taxon>
        <taxon>Stephania</taxon>
    </lineage>
</organism>
<name>A0AAP0EQI9_9MAGN</name>
<feature type="compositionally biased region" description="Basic and acidic residues" evidence="1">
    <location>
        <begin position="1"/>
        <end position="15"/>
    </location>
</feature>
<keyword evidence="3" id="KW-1185">Reference proteome</keyword>
<evidence type="ECO:0000313" key="2">
    <source>
        <dbReference type="EMBL" id="KAK9097564.1"/>
    </source>
</evidence>
<dbReference type="EMBL" id="JBBNAE010000009">
    <property type="protein sequence ID" value="KAK9097564.1"/>
    <property type="molecule type" value="Genomic_DNA"/>
</dbReference>
<protein>
    <submittedName>
        <fullName evidence="2">Uncharacterized protein</fullName>
    </submittedName>
</protein>
<evidence type="ECO:0000313" key="3">
    <source>
        <dbReference type="Proteomes" id="UP001417504"/>
    </source>
</evidence>